<dbReference type="PANTHER" id="PTHR12936">
    <property type="entry name" value="ANAPHASE-PROMOTING COMPLEX 10"/>
    <property type="match status" value="1"/>
</dbReference>
<gene>
    <name evidence="8" type="ORF">ECPE_LOCUS16507</name>
</gene>
<proteinExistence type="inferred from homology"/>
<dbReference type="Proteomes" id="UP000272942">
    <property type="component" value="Unassembled WGS sequence"/>
</dbReference>
<dbReference type="Pfam" id="PF03256">
    <property type="entry name" value="ANAPC10"/>
    <property type="match status" value="1"/>
</dbReference>
<dbReference type="PROSITE" id="PS51284">
    <property type="entry name" value="DOC"/>
    <property type="match status" value="1"/>
</dbReference>
<dbReference type="InterPro" id="IPR008979">
    <property type="entry name" value="Galactose-bd-like_sf"/>
</dbReference>
<evidence type="ECO:0000256" key="3">
    <source>
        <dbReference type="ARBA" id="ARBA00022618"/>
    </source>
</evidence>
<name>A0A3P8LBL5_9TREM</name>
<dbReference type="SUPFAM" id="SSF49785">
    <property type="entry name" value="Galactose-binding domain-like"/>
    <property type="match status" value="1"/>
</dbReference>
<keyword evidence="4" id="KW-0498">Mitosis</keyword>
<keyword evidence="3" id="KW-0132">Cell division</keyword>
<dbReference type="AlphaFoldDB" id="A0A3P8LBL5"/>
<evidence type="ECO:0000256" key="6">
    <source>
        <dbReference type="ARBA" id="ARBA00023306"/>
    </source>
</evidence>
<evidence type="ECO:0000256" key="2">
    <source>
        <dbReference type="ARBA" id="ARBA00013927"/>
    </source>
</evidence>
<dbReference type="OrthoDB" id="24948at2759"/>
<keyword evidence="9" id="KW-1185">Reference proteome</keyword>
<dbReference type="EMBL" id="UZAN01064652">
    <property type="protein sequence ID" value="VDP93779.1"/>
    <property type="molecule type" value="Genomic_DNA"/>
</dbReference>
<evidence type="ECO:0000259" key="7">
    <source>
        <dbReference type="PROSITE" id="PS51284"/>
    </source>
</evidence>
<reference evidence="8 9" key="1">
    <citation type="submission" date="2018-11" db="EMBL/GenBank/DDBJ databases">
        <authorList>
            <consortium name="Pathogen Informatics"/>
        </authorList>
    </citation>
    <scope>NUCLEOTIDE SEQUENCE [LARGE SCALE GENOMIC DNA]</scope>
    <source>
        <strain evidence="8 9">Egypt</strain>
    </source>
</reference>
<dbReference type="SMART" id="SM01337">
    <property type="entry name" value="APC10"/>
    <property type="match status" value="1"/>
</dbReference>
<sequence>MFLSQMAFELSMLRTEKTTNRWQRLFVSDLCSLWTSHIYTALLAVRVGNTIHDLIELVEIELHEPTGWSVLPLVWLDGSPVRTFMLQLAVLANHQNGRDTHLRAIRLHSPIEPRGLDVLSPFEFPDGRMFTSFR</sequence>
<dbReference type="Gene3D" id="2.60.120.260">
    <property type="entry name" value="Galactose-binding domain-like"/>
    <property type="match status" value="1"/>
</dbReference>
<dbReference type="GO" id="GO:0031145">
    <property type="term" value="P:anaphase-promoting complex-dependent catabolic process"/>
    <property type="evidence" value="ECO:0007669"/>
    <property type="project" value="InterPro"/>
</dbReference>
<feature type="domain" description="DOC" evidence="7">
    <location>
        <begin position="1"/>
        <end position="134"/>
    </location>
</feature>
<organism evidence="8 9">
    <name type="scientific">Echinostoma caproni</name>
    <dbReference type="NCBI Taxonomy" id="27848"/>
    <lineage>
        <taxon>Eukaryota</taxon>
        <taxon>Metazoa</taxon>
        <taxon>Spiralia</taxon>
        <taxon>Lophotrochozoa</taxon>
        <taxon>Platyhelminthes</taxon>
        <taxon>Trematoda</taxon>
        <taxon>Digenea</taxon>
        <taxon>Plagiorchiida</taxon>
        <taxon>Echinostomata</taxon>
        <taxon>Echinostomatoidea</taxon>
        <taxon>Echinostomatidae</taxon>
        <taxon>Echinostoma</taxon>
    </lineage>
</organism>
<evidence type="ECO:0000256" key="5">
    <source>
        <dbReference type="ARBA" id="ARBA00022786"/>
    </source>
</evidence>
<dbReference type="GO" id="GO:0005680">
    <property type="term" value="C:anaphase-promoting complex"/>
    <property type="evidence" value="ECO:0007669"/>
    <property type="project" value="InterPro"/>
</dbReference>
<keyword evidence="5" id="KW-0833">Ubl conjugation pathway</keyword>
<protein>
    <recommendedName>
        <fullName evidence="2">Anaphase-promoting complex subunit 10</fullName>
    </recommendedName>
</protein>
<comment type="similarity">
    <text evidence="1">Belongs to the APC10 family.</text>
</comment>
<keyword evidence="6" id="KW-0131">Cell cycle</keyword>
<evidence type="ECO:0000256" key="4">
    <source>
        <dbReference type="ARBA" id="ARBA00022776"/>
    </source>
</evidence>
<dbReference type="InterPro" id="IPR004939">
    <property type="entry name" value="APC_su10/DOC_dom"/>
</dbReference>
<dbReference type="GO" id="GO:0051301">
    <property type="term" value="P:cell division"/>
    <property type="evidence" value="ECO:0007669"/>
    <property type="project" value="UniProtKB-KW"/>
</dbReference>
<dbReference type="InterPro" id="IPR016901">
    <property type="entry name" value="APC10/Doc1"/>
</dbReference>
<accession>A0A3P8LBL5</accession>
<evidence type="ECO:0000313" key="8">
    <source>
        <dbReference type="EMBL" id="VDP93779.1"/>
    </source>
</evidence>
<evidence type="ECO:0000256" key="1">
    <source>
        <dbReference type="ARBA" id="ARBA00006762"/>
    </source>
</evidence>
<dbReference type="PANTHER" id="PTHR12936:SF0">
    <property type="entry name" value="ANAPHASE-PROMOTING COMPLEX SUBUNIT 10"/>
    <property type="match status" value="1"/>
</dbReference>
<evidence type="ECO:0000313" key="9">
    <source>
        <dbReference type="Proteomes" id="UP000272942"/>
    </source>
</evidence>
<dbReference type="GO" id="GO:0070979">
    <property type="term" value="P:protein K11-linked ubiquitination"/>
    <property type="evidence" value="ECO:0007669"/>
    <property type="project" value="TreeGrafter"/>
</dbReference>